<dbReference type="Pfam" id="PF13274">
    <property type="entry name" value="SocA_Panacea"/>
    <property type="match status" value="1"/>
</dbReference>
<dbReference type="InterPro" id="IPR025272">
    <property type="entry name" value="SocA_Panacea"/>
</dbReference>
<dbReference type="RefSeq" id="WP_188914613.1">
    <property type="nucleotide sequence ID" value="NZ_BMMF01000011.1"/>
</dbReference>
<dbReference type="Proteomes" id="UP000600449">
    <property type="component" value="Unassembled WGS sequence"/>
</dbReference>
<proteinExistence type="predicted"/>
<accession>A0A917QE00</accession>
<dbReference type="EMBL" id="BMMF01000011">
    <property type="protein sequence ID" value="GGK45319.1"/>
    <property type="molecule type" value="Genomic_DNA"/>
</dbReference>
<reference evidence="2 3" key="1">
    <citation type="journal article" date="2014" name="Int. J. Syst. Evol. Microbiol.">
        <title>Complete genome sequence of Corynebacterium casei LMG S-19264T (=DSM 44701T), isolated from a smear-ripened cheese.</title>
        <authorList>
            <consortium name="US DOE Joint Genome Institute (JGI-PGF)"/>
            <person name="Walter F."/>
            <person name="Albersmeier A."/>
            <person name="Kalinowski J."/>
            <person name="Ruckert C."/>
        </authorList>
    </citation>
    <scope>NUCLEOTIDE SEQUENCE [LARGE SCALE GENOMIC DNA]</scope>
    <source>
        <strain evidence="2 3">CGMCC 1.9161</strain>
    </source>
</reference>
<protein>
    <recommendedName>
        <fullName evidence="1">Antitoxin SocA-like Panacea domain-containing protein</fullName>
    </recommendedName>
</protein>
<organism evidence="2 3">
    <name type="scientific">Salinarimonas ramus</name>
    <dbReference type="NCBI Taxonomy" id="690164"/>
    <lineage>
        <taxon>Bacteria</taxon>
        <taxon>Pseudomonadati</taxon>
        <taxon>Pseudomonadota</taxon>
        <taxon>Alphaproteobacteria</taxon>
        <taxon>Hyphomicrobiales</taxon>
        <taxon>Salinarimonadaceae</taxon>
        <taxon>Salinarimonas</taxon>
    </lineage>
</organism>
<sequence length="164" mass="18959">MQIVEKTVQPATIADFLLVSAREAGELLTNLKLQKLLYYAQAWRLALTDEPLFSEDFEAWVHGPVLPSQYHRFKDFRWMPITAPVDMPRVDEDLARHLDEILRVFGPESAVALEQMTHEERPWREARAGMPLHETSSAKISKNTMKEYYRSLMDGEDQEGQARA</sequence>
<gene>
    <name evidence="2" type="ORF">GCM10011322_35670</name>
</gene>
<evidence type="ECO:0000313" key="2">
    <source>
        <dbReference type="EMBL" id="GGK45319.1"/>
    </source>
</evidence>
<evidence type="ECO:0000259" key="1">
    <source>
        <dbReference type="Pfam" id="PF13274"/>
    </source>
</evidence>
<dbReference type="AlphaFoldDB" id="A0A917QE00"/>
<feature type="domain" description="Antitoxin SocA-like Panacea" evidence="1">
    <location>
        <begin position="33"/>
        <end position="123"/>
    </location>
</feature>
<keyword evidence="3" id="KW-1185">Reference proteome</keyword>
<comment type="caution">
    <text evidence="2">The sequence shown here is derived from an EMBL/GenBank/DDBJ whole genome shotgun (WGS) entry which is preliminary data.</text>
</comment>
<name>A0A917QE00_9HYPH</name>
<evidence type="ECO:0000313" key="3">
    <source>
        <dbReference type="Proteomes" id="UP000600449"/>
    </source>
</evidence>